<dbReference type="Proteomes" id="UP001338125">
    <property type="component" value="Unassembled WGS sequence"/>
</dbReference>
<dbReference type="Gene3D" id="3.40.50.720">
    <property type="entry name" value="NAD(P)-binding Rossmann-like Domain"/>
    <property type="match status" value="1"/>
</dbReference>
<dbReference type="SUPFAM" id="SSF51735">
    <property type="entry name" value="NAD(P)-binding Rossmann-fold domains"/>
    <property type="match status" value="1"/>
</dbReference>
<sequence length="275" mass="29438">MPSALKYINKLQDQRVLILGGSSGIGFCVAEAALEHGATIILSSSNQTKLDVAVARLEEHAQATGLSADNGILAKTCDLSNQETIEGNIIQLLEFATRDGKLDHVVFTAGDSLRFKGLKDMTVADIHATNMVRQIGGIMLAKHLTPYMNNCVRSSLTLTGGINTWRPSPNWAVIASNGGATEALARGFAVDLRPIRVNCVEPGAIYTELWGDIPEERLPQVIESYKKATITGTIGKPEDVAEAYIYCMKDAFTTAGVIESNGGGRAGDSRDPLTF</sequence>
<accession>A0ABR0SVB3</accession>
<dbReference type="EMBL" id="JAVFKD010000004">
    <property type="protein sequence ID" value="KAK5996116.1"/>
    <property type="molecule type" value="Genomic_DNA"/>
</dbReference>
<evidence type="ECO:0000256" key="3">
    <source>
        <dbReference type="ARBA" id="ARBA00023002"/>
    </source>
</evidence>
<organism evidence="4 5">
    <name type="scientific">Cladobotryum mycophilum</name>
    <dbReference type="NCBI Taxonomy" id="491253"/>
    <lineage>
        <taxon>Eukaryota</taxon>
        <taxon>Fungi</taxon>
        <taxon>Dikarya</taxon>
        <taxon>Ascomycota</taxon>
        <taxon>Pezizomycotina</taxon>
        <taxon>Sordariomycetes</taxon>
        <taxon>Hypocreomycetidae</taxon>
        <taxon>Hypocreales</taxon>
        <taxon>Hypocreaceae</taxon>
        <taxon>Cladobotryum</taxon>
    </lineage>
</organism>
<dbReference type="PANTHER" id="PTHR43477">
    <property type="entry name" value="DIHYDROANTICAPSIN 7-DEHYDROGENASE"/>
    <property type="match status" value="1"/>
</dbReference>
<evidence type="ECO:0000313" key="4">
    <source>
        <dbReference type="EMBL" id="KAK5996116.1"/>
    </source>
</evidence>
<dbReference type="CDD" id="cd05233">
    <property type="entry name" value="SDR_c"/>
    <property type="match status" value="1"/>
</dbReference>
<proteinExistence type="inferred from homology"/>
<dbReference type="InterPro" id="IPR036291">
    <property type="entry name" value="NAD(P)-bd_dom_sf"/>
</dbReference>
<keyword evidence="2" id="KW-0521">NADP</keyword>
<keyword evidence="3" id="KW-0560">Oxidoreductase</keyword>
<dbReference type="PANTHER" id="PTHR43477:SF1">
    <property type="entry name" value="DIHYDROANTICAPSIN 7-DEHYDROGENASE"/>
    <property type="match status" value="1"/>
</dbReference>
<dbReference type="InterPro" id="IPR057571">
    <property type="entry name" value="SDR_PhqE-like"/>
</dbReference>
<keyword evidence="5" id="KW-1185">Reference proteome</keyword>
<evidence type="ECO:0000313" key="5">
    <source>
        <dbReference type="Proteomes" id="UP001338125"/>
    </source>
</evidence>
<evidence type="ECO:0000256" key="2">
    <source>
        <dbReference type="ARBA" id="ARBA00022857"/>
    </source>
</evidence>
<protein>
    <submittedName>
        <fullName evidence="4">Short-chain dehydrogenase/reductase phqE</fullName>
    </submittedName>
</protein>
<reference evidence="4 5" key="1">
    <citation type="submission" date="2024-01" db="EMBL/GenBank/DDBJ databases">
        <title>Complete genome of Cladobotryum mycophilum ATHUM6906.</title>
        <authorList>
            <person name="Christinaki A.C."/>
            <person name="Myridakis A.I."/>
            <person name="Kouvelis V.N."/>
        </authorList>
    </citation>
    <scope>NUCLEOTIDE SEQUENCE [LARGE SCALE GENOMIC DNA]</scope>
    <source>
        <strain evidence="4 5">ATHUM6906</strain>
    </source>
</reference>
<comment type="similarity">
    <text evidence="1">Belongs to the short-chain dehydrogenases/reductases (SDR) family.</text>
</comment>
<dbReference type="PRINTS" id="PR00081">
    <property type="entry name" value="GDHRDH"/>
</dbReference>
<comment type="caution">
    <text evidence="4">The sequence shown here is derived from an EMBL/GenBank/DDBJ whole genome shotgun (WGS) entry which is preliminary data.</text>
</comment>
<dbReference type="Pfam" id="PF23441">
    <property type="entry name" value="SDR"/>
    <property type="match status" value="1"/>
</dbReference>
<name>A0ABR0SVB3_9HYPO</name>
<dbReference type="InterPro" id="IPR002347">
    <property type="entry name" value="SDR_fam"/>
</dbReference>
<evidence type="ECO:0000256" key="1">
    <source>
        <dbReference type="ARBA" id="ARBA00006484"/>
    </source>
</evidence>
<gene>
    <name evidence="4" type="ORF">PT974_04544</name>
</gene>
<dbReference type="InterPro" id="IPR051122">
    <property type="entry name" value="SDR_DHRS6-like"/>
</dbReference>